<dbReference type="Proteomes" id="UP000011134">
    <property type="component" value="Unassembled WGS sequence"/>
</dbReference>
<accession>L8JDG8</accession>
<keyword evidence="2" id="KW-1185">Reference proteome</keyword>
<sequence>MLSGFSGENHSEYATGFSICQTESDSGLAATEKENGT</sequence>
<evidence type="ECO:0000313" key="2">
    <source>
        <dbReference type="Proteomes" id="UP000011134"/>
    </source>
</evidence>
<dbReference type="AlphaFoldDB" id="L8JDG8"/>
<organism evidence="1 2">
    <name type="scientific">Photobacterium marinum</name>
    <dbReference type="NCBI Taxonomy" id="1056511"/>
    <lineage>
        <taxon>Bacteria</taxon>
        <taxon>Pseudomonadati</taxon>
        <taxon>Pseudomonadota</taxon>
        <taxon>Gammaproteobacteria</taxon>
        <taxon>Vibrionales</taxon>
        <taxon>Vibrionaceae</taxon>
        <taxon>Photobacterium</taxon>
    </lineage>
</organism>
<reference evidence="1 2" key="1">
    <citation type="submission" date="2012-12" db="EMBL/GenBank/DDBJ databases">
        <title>Genome Assembly of Photobacterium sp. AK15.</title>
        <authorList>
            <person name="Khatri I."/>
            <person name="Vaidya B."/>
            <person name="Srinivas T.N.R."/>
            <person name="Subramanian S."/>
            <person name="Pinnaka A."/>
        </authorList>
    </citation>
    <scope>NUCLEOTIDE SEQUENCE [LARGE SCALE GENOMIC DNA]</scope>
    <source>
        <strain evidence="1 2">AK15</strain>
    </source>
</reference>
<evidence type="ECO:0000313" key="1">
    <source>
        <dbReference type="EMBL" id="ELR66860.1"/>
    </source>
</evidence>
<protein>
    <submittedName>
        <fullName evidence="1">Uncharacterized protein</fullName>
    </submittedName>
</protein>
<comment type="caution">
    <text evidence="1">The sequence shown here is derived from an EMBL/GenBank/DDBJ whole genome shotgun (WGS) entry which is preliminary data.</text>
</comment>
<gene>
    <name evidence="1" type="ORF">C942_04559</name>
</gene>
<proteinExistence type="predicted"/>
<name>L8JDG8_9GAMM</name>
<dbReference type="EMBL" id="AMZO01000006">
    <property type="protein sequence ID" value="ELR66860.1"/>
    <property type="molecule type" value="Genomic_DNA"/>
</dbReference>
<dbReference type="PATRIC" id="fig|1056511.3.peg.1388"/>